<evidence type="ECO:0000256" key="1">
    <source>
        <dbReference type="ARBA" id="ARBA00023125"/>
    </source>
</evidence>
<gene>
    <name evidence="3" type="ORF">ODALV1_LOCUS20530</name>
</gene>
<dbReference type="Pfam" id="PF02257">
    <property type="entry name" value="RFX_DNA_binding"/>
    <property type="match status" value="1"/>
</dbReference>
<dbReference type="EMBL" id="CAXLJM020000068">
    <property type="protein sequence ID" value="CAL8124242.1"/>
    <property type="molecule type" value="Genomic_DNA"/>
</dbReference>
<evidence type="ECO:0000259" key="2">
    <source>
        <dbReference type="PROSITE" id="PS51526"/>
    </source>
</evidence>
<dbReference type="SUPFAM" id="SSF46785">
    <property type="entry name" value="Winged helix' DNA-binding domain"/>
    <property type="match status" value="1"/>
</dbReference>
<evidence type="ECO:0000313" key="3">
    <source>
        <dbReference type="EMBL" id="CAL8124242.1"/>
    </source>
</evidence>
<dbReference type="Proteomes" id="UP001642540">
    <property type="component" value="Unassembled WGS sequence"/>
</dbReference>
<dbReference type="Gene3D" id="1.10.10.10">
    <property type="entry name" value="Winged helix-like DNA-binding domain superfamily/Winged helix DNA-binding domain"/>
    <property type="match status" value="1"/>
</dbReference>
<sequence length="452" mass="49880">MDTLRSTNLNCVISDTVRPSPSNQTITINKDNVNKLVNTFSSLSKHEKILFLINIREYTKETTSPVCNGTSTPTQIASEATTSSTIVNETDTSELSSVSNASPQVVRLSRTSNWLQKTFIQDNQVALPKEEVYALYKHEFVRQNEKPISTADFGKLMRQVFPDVKARRLGQRGQSKYCYANIRKRSEIEKPALPNPLPQNELLVWAKNKFNIDFSDVGQVVSYLKSENSAASAVHRKRRASCGGNVLKQKKQATRSASVSVLELDEKDDPLMILNDNESLEIGSYFESSNSSNWPQLRSLLTDESVFSSATSSKKKRHSSSVQFEFIKPELQGSALLHRSQSVPVTEMSFIRNPIDELQSTSTSSIFDELSSGGEQNNPLFSSAITSNKHNSTNSSCSSNSSVMFESIDVGVVSDVSGSNISGLLSHPGGSSNTSDVFFDSVFDLMMSDCQN</sequence>
<dbReference type="InterPro" id="IPR003150">
    <property type="entry name" value="DNA-bd_RFX"/>
</dbReference>
<keyword evidence="1" id="KW-0238">DNA-binding</keyword>
<name>A0ABP1REU7_9HEXA</name>
<evidence type="ECO:0000313" key="4">
    <source>
        <dbReference type="Proteomes" id="UP001642540"/>
    </source>
</evidence>
<proteinExistence type="predicted"/>
<dbReference type="InterPro" id="IPR036388">
    <property type="entry name" value="WH-like_DNA-bd_sf"/>
</dbReference>
<feature type="domain" description="RFX-type winged-helix" evidence="2">
    <location>
        <begin position="111"/>
        <end position="186"/>
    </location>
</feature>
<dbReference type="PROSITE" id="PS51526">
    <property type="entry name" value="RFX_DBD"/>
    <property type="match status" value="1"/>
</dbReference>
<organism evidence="3 4">
    <name type="scientific">Orchesella dallaii</name>
    <dbReference type="NCBI Taxonomy" id="48710"/>
    <lineage>
        <taxon>Eukaryota</taxon>
        <taxon>Metazoa</taxon>
        <taxon>Ecdysozoa</taxon>
        <taxon>Arthropoda</taxon>
        <taxon>Hexapoda</taxon>
        <taxon>Collembola</taxon>
        <taxon>Entomobryomorpha</taxon>
        <taxon>Entomobryoidea</taxon>
        <taxon>Orchesellidae</taxon>
        <taxon>Orchesellinae</taxon>
        <taxon>Orchesella</taxon>
    </lineage>
</organism>
<reference evidence="3 4" key="1">
    <citation type="submission" date="2024-08" db="EMBL/GenBank/DDBJ databases">
        <authorList>
            <person name="Cucini C."/>
            <person name="Frati F."/>
        </authorList>
    </citation>
    <scope>NUCLEOTIDE SEQUENCE [LARGE SCALE GENOMIC DNA]</scope>
</reference>
<dbReference type="InterPro" id="IPR039779">
    <property type="entry name" value="RFX-like"/>
</dbReference>
<dbReference type="PANTHER" id="PTHR12619">
    <property type="entry name" value="RFX TRANSCRIPTION FACTOR FAMILY"/>
    <property type="match status" value="1"/>
</dbReference>
<accession>A0ABP1REU7</accession>
<comment type="caution">
    <text evidence="3">The sequence shown here is derived from an EMBL/GenBank/DDBJ whole genome shotgun (WGS) entry which is preliminary data.</text>
</comment>
<keyword evidence="4" id="KW-1185">Reference proteome</keyword>
<dbReference type="InterPro" id="IPR036390">
    <property type="entry name" value="WH_DNA-bd_sf"/>
</dbReference>
<protein>
    <recommendedName>
        <fullName evidence="2">RFX-type winged-helix domain-containing protein</fullName>
    </recommendedName>
</protein>
<dbReference type="PANTHER" id="PTHR12619:SF21">
    <property type="entry name" value="RFX-TYPE WINGED-HELIX DOMAIN-CONTAINING PROTEIN"/>
    <property type="match status" value="1"/>
</dbReference>